<evidence type="ECO:0000256" key="2">
    <source>
        <dbReference type="ARBA" id="ARBA00022679"/>
    </source>
</evidence>
<evidence type="ECO:0000256" key="1">
    <source>
        <dbReference type="ARBA" id="ARBA00022676"/>
    </source>
</evidence>
<dbReference type="SUPFAM" id="SSF53756">
    <property type="entry name" value="UDP-Glycosyltransferase/glycogen phosphorylase"/>
    <property type="match status" value="1"/>
</dbReference>
<dbReference type="Gene3D" id="3.40.50.2000">
    <property type="entry name" value="Glycogen Phosphorylase B"/>
    <property type="match status" value="2"/>
</dbReference>
<feature type="domain" description="Glycosyltransferase subfamily 4-like N-terminal" evidence="4">
    <location>
        <begin position="14"/>
        <end position="209"/>
    </location>
</feature>
<evidence type="ECO:0000259" key="3">
    <source>
        <dbReference type="Pfam" id="PF00534"/>
    </source>
</evidence>
<dbReference type="Pfam" id="PF00534">
    <property type="entry name" value="Glycos_transf_1"/>
    <property type="match status" value="1"/>
</dbReference>
<accession>A0A1F5CCD5</accession>
<dbReference type="EMBL" id="MEYV01000007">
    <property type="protein sequence ID" value="OGD40504.1"/>
    <property type="molecule type" value="Genomic_DNA"/>
</dbReference>
<evidence type="ECO:0000313" key="6">
    <source>
        <dbReference type="Proteomes" id="UP000177197"/>
    </source>
</evidence>
<keyword evidence="2" id="KW-0808">Transferase</keyword>
<dbReference type="PANTHER" id="PTHR12526">
    <property type="entry name" value="GLYCOSYLTRANSFERASE"/>
    <property type="match status" value="1"/>
</dbReference>
<dbReference type="Pfam" id="PF13439">
    <property type="entry name" value="Glyco_transf_4"/>
    <property type="match status" value="1"/>
</dbReference>
<dbReference type="PANTHER" id="PTHR12526:SF629">
    <property type="entry name" value="TEICHURONIC ACID BIOSYNTHESIS GLYCOSYLTRANSFERASE TUAH-RELATED"/>
    <property type="match status" value="1"/>
</dbReference>
<protein>
    <recommendedName>
        <fullName evidence="7">Glycosyl transferase family 1 domain-containing protein</fullName>
    </recommendedName>
</protein>
<evidence type="ECO:0008006" key="7">
    <source>
        <dbReference type="Google" id="ProtNLM"/>
    </source>
</evidence>
<evidence type="ECO:0000259" key="4">
    <source>
        <dbReference type="Pfam" id="PF13439"/>
    </source>
</evidence>
<name>A0A1F5CCD5_9BACT</name>
<reference evidence="5 6" key="1">
    <citation type="journal article" date="2016" name="Nat. Commun.">
        <title>Thousands of microbial genomes shed light on interconnected biogeochemical processes in an aquifer system.</title>
        <authorList>
            <person name="Anantharaman K."/>
            <person name="Brown C.T."/>
            <person name="Hug L.A."/>
            <person name="Sharon I."/>
            <person name="Castelle C.J."/>
            <person name="Probst A.J."/>
            <person name="Thomas B.C."/>
            <person name="Singh A."/>
            <person name="Wilkins M.J."/>
            <person name="Karaoz U."/>
            <person name="Brodie E.L."/>
            <person name="Williams K.H."/>
            <person name="Hubbard S.S."/>
            <person name="Banfield J.F."/>
        </authorList>
    </citation>
    <scope>NUCLEOTIDE SEQUENCE [LARGE SCALE GENOMIC DNA]</scope>
</reference>
<gene>
    <name evidence="5" type="ORF">A3I30_00870</name>
</gene>
<keyword evidence="1" id="KW-0328">Glycosyltransferase</keyword>
<dbReference type="CDD" id="cd03808">
    <property type="entry name" value="GT4_CapM-like"/>
    <property type="match status" value="1"/>
</dbReference>
<sequence>MRKRILFIITKSEWGGAQRFLFELVTHLDKNAYESIIATGPPPLENKSPISTRETRFSKGGGGELLNRLNNRGLETLILKHLGNRFGFNSFAAIFEIFSLVRKIKPDILYLNSSMAGFVGAFGGWLDRLAGIVSRRARTPKIIYRIGGWAFKESRSKFAKLVFLWAEKISAPFKDIIIVNSEFDRQLAIKNRVAGLKKIVTIYNGVNLDDLSFFPKEKAGFQLFESAGISFPKTQYLIGAIANLYKSKGLEYLIEAMAILKNSSKTKDIRLIIIGEGEERLKLENKIKHYRLDNSIFLIGQIPDAYKYLKMFDLFVLPSVKEGQPWSVLEAMAAEVPIVATNIAGIAEMLENETSGMLVEPTDSEALAQAIEKMLIHPSLAQTCAQNAFLRLKKDFNIDIMIKKNEELFSDLL</sequence>
<organism evidence="5 6">
    <name type="scientific">Candidatus Azambacteria bacterium RIFCSPLOWO2_02_FULL_44_14</name>
    <dbReference type="NCBI Taxonomy" id="1797306"/>
    <lineage>
        <taxon>Bacteria</taxon>
        <taxon>Candidatus Azamiibacteriota</taxon>
    </lineage>
</organism>
<dbReference type="InterPro" id="IPR028098">
    <property type="entry name" value="Glyco_trans_4-like_N"/>
</dbReference>
<evidence type="ECO:0000313" key="5">
    <source>
        <dbReference type="EMBL" id="OGD40504.1"/>
    </source>
</evidence>
<proteinExistence type="predicted"/>
<dbReference type="InterPro" id="IPR001296">
    <property type="entry name" value="Glyco_trans_1"/>
</dbReference>
<dbReference type="AlphaFoldDB" id="A0A1F5CCD5"/>
<dbReference type="Proteomes" id="UP000177197">
    <property type="component" value="Unassembled WGS sequence"/>
</dbReference>
<comment type="caution">
    <text evidence="5">The sequence shown here is derived from an EMBL/GenBank/DDBJ whole genome shotgun (WGS) entry which is preliminary data.</text>
</comment>
<dbReference type="GO" id="GO:0016757">
    <property type="term" value="F:glycosyltransferase activity"/>
    <property type="evidence" value="ECO:0007669"/>
    <property type="project" value="UniProtKB-KW"/>
</dbReference>
<feature type="domain" description="Glycosyl transferase family 1" evidence="3">
    <location>
        <begin position="229"/>
        <end position="388"/>
    </location>
</feature>